<keyword evidence="2" id="KW-1185">Reference proteome</keyword>
<dbReference type="eggNOG" id="ENOG503120T">
    <property type="taxonomic scope" value="Bacteria"/>
</dbReference>
<dbReference type="KEGG" id="mno:Mnod_4688"/>
<dbReference type="Proteomes" id="UP000008207">
    <property type="component" value="Chromosome"/>
</dbReference>
<dbReference type="HOGENOM" id="CLU_2382816_0_0_5"/>
<dbReference type="EMBL" id="CP001349">
    <property type="protein sequence ID" value="ACL59553.1"/>
    <property type="molecule type" value="Genomic_DNA"/>
</dbReference>
<gene>
    <name evidence="1" type="ordered locus">Mnod_4688</name>
</gene>
<evidence type="ECO:0000313" key="1">
    <source>
        <dbReference type="EMBL" id="ACL59553.1"/>
    </source>
</evidence>
<dbReference type="AlphaFoldDB" id="B8IEI1"/>
<name>B8IEI1_METNO</name>
<proteinExistence type="predicted"/>
<reference evidence="1 2" key="1">
    <citation type="submission" date="2009-01" db="EMBL/GenBank/DDBJ databases">
        <title>Complete sequence of chromosome of Methylobacterium nodulans ORS 2060.</title>
        <authorList>
            <consortium name="US DOE Joint Genome Institute"/>
            <person name="Lucas S."/>
            <person name="Copeland A."/>
            <person name="Lapidus A."/>
            <person name="Glavina del Rio T."/>
            <person name="Dalin E."/>
            <person name="Tice H."/>
            <person name="Bruce D."/>
            <person name="Goodwin L."/>
            <person name="Pitluck S."/>
            <person name="Sims D."/>
            <person name="Brettin T."/>
            <person name="Detter J.C."/>
            <person name="Han C."/>
            <person name="Larimer F."/>
            <person name="Land M."/>
            <person name="Hauser L."/>
            <person name="Kyrpides N."/>
            <person name="Ivanova N."/>
            <person name="Marx C.J."/>
            <person name="Richardson P."/>
        </authorList>
    </citation>
    <scope>NUCLEOTIDE SEQUENCE [LARGE SCALE GENOMIC DNA]</scope>
    <source>
        <strain evidence="2">LMG 21967 / CNCM I-2342 / ORS 2060</strain>
    </source>
</reference>
<sequence>MPMAASRLFVLAEDGYGEESAQLVLAAERRLHEIYQHSTWEGERLMAAEVMKAMKRIDVMIQAHRMRLARVGAAGPTARPVLEKRRWWLALHRT</sequence>
<accession>B8IEI1</accession>
<evidence type="ECO:0000313" key="2">
    <source>
        <dbReference type="Proteomes" id="UP000008207"/>
    </source>
</evidence>
<protein>
    <submittedName>
        <fullName evidence="1">Uncharacterized protein</fullName>
    </submittedName>
</protein>
<organism evidence="1 2">
    <name type="scientific">Methylobacterium nodulans (strain LMG 21967 / CNCM I-2342 / ORS 2060)</name>
    <dbReference type="NCBI Taxonomy" id="460265"/>
    <lineage>
        <taxon>Bacteria</taxon>
        <taxon>Pseudomonadati</taxon>
        <taxon>Pseudomonadota</taxon>
        <taxon>Alphaproteobacteria</taxon>
        <taxon>Hyphomicrobiales</taxon>
        <taxon>Methylobacteriaceae</taxon>
        <taxon>Methylobacterium</taxon>
    </lineage>
</organism>
<dbReference type="RefSeq" id="WP_015931188.1">
    <property type="nucleotide sequence ID" value="NC_011894.1"/>
</dbReference>